<comment type="subcellular location">
    <subcellularLocation>
        <location evidence="1">Membrane</location>
        <topology evidence="1">Single-pass membrane protein</topology>
    </subcellularLocation>
</comment>
<dbReference type="STRING" id="741276.A0A2S5BHB5"/>
<evidence type="ECO:0000313" key="6">
    <source>
        <dbReference type="EMBL" id="POY76152.1"/>
    </source>
</evidence>
<feature type="transmembrane region" description="Helical" evidence="5">
    <location>
        <begin position="12"/>
        <end position="33"/>
    </location>
</feature>
<dbReference type="Pfam" id="PF14880">
    <property type="entry name" value="COX14"/>
    <property type="match status" value="1"/>
</dbReference>
<evidence type="ECO:0000256" key="3">
    <source>
        <dbReference type="ARBA" id="ARBA00022989"/>
    </source>
</evidence>
<keyword evidence="7" id="KW-1185">Reference proteome</keyword>
<dbReference type="InterPro" id="IPR029208">
    <property type="entry name" value="COX14"/>
</dbReference>
<evidence type="ECO:0000256" key="2">
    <source>
        <dbReference type="ARBA" id="ARBA00022692"/>
    </source>
</evidence>
<reference evidence="6 7" key="1">
    <citation type="journal article" date="2018" name="Front. Microbiol.">
        <title>Prospects for Fungal Bioremediation of Acidic Radioactive Waste Sites: Characterization and Genome Sequence of Rhodotorula taiwanensis MD1149.</title>
        <authorList>
            <person name="Tkavc R."/>
            <person name="Matrosova V.Y."/>
            <person name="Grichenko O.E."/>
            <person name="Gostincar C."/>
            <person name="Volpe R.P."/>
            <person name="Klimenkova P."/>
            <person name="Gaidamakova E.K."/>
            <person name="Zhou C.E."/>
            <person name="Stewart B.J."/>
            <person name="Lyman M.G."/>
            <person name="Malfatti S.A."/>
            <person name="Rubinfeld B."/>
            <person name="Courtot M."/>
            <person name="Singh J."/>
            <person name="Dalgard C.L."/>
            <person name="Hamilton T."/>
            <person name="Frey K.G."/>
            <person name="Gunde-Cimerman N."/>
            <person name="Dugan L."/>
            <person name="Daly M.J."/>
        </authorList>
    </citation>
    <scope>NUCLEOTIDE SEQUENCE [LARGE SCALE GENOMIC DNA]</scope>
    <source>
        <strain evidence="6 7">MD1149</strain>
    </source>
</reference>
<evidence type="ECO:0000256" key="1">
    <source>
        <dbReference type="ARBA" id="ARBA00004167"/>
    </source>
</evidence>
<sequence length="78" mass="8440">MATRAGLGIADIAHRVTVSGLAALSVYGMYGMWATHQATMKASDEAWKKHLAEEAEKTRLESDPLLKGFVDPPAERPS</sequence>
<evidence type="ECO:0000256" key="5">
    <source>
        <dbReference type="SAM" id="Phobius"/>
    </source>
</evidence>
<keyword evidence="4 5" id="KW-0472">Membrane</keyword>
<proteinExistence type="predicted"/>
<protein>
    <submittedName>
        <fullName evidence="6">Uncharacterized protein</fullName>
    </submittedName>
</protein>
<keyword evidence="2 5" id="KW-0812">Transmembrane</keyword>
<dbReference type="OrthoDB" id="7961613at2759"/>
<evidence type="ECO:0000313" key="7">
    <source>
        <dbReference type="Proteomes" id="UP000237144"/>
    </source>
</evidence>
<accession>A0A2S5BHB5</accession>
<dbReference type="Proteomes" id="UP000237144">
    <property type="component" value="Unassembled WGS sequence"/>
</dbReference>
<dbReference type="EMBL" id="PJQD01000008">
    <property type="protein sequence ID" value="POY76152.1"/>
    <property type="molecule type" value="Genomic_DNA"/>
</dbReference>
<evidence type="ECO:0000256" key="4">
    <source>
        <dbReference type="ARBA" id="ARBA00023136"/>
    </source>
</evidence>
<organism evidence="6 7">
    <name type="scientific">Rhodotorula taiwanensis</name>
    <dbReference type="NCBI Taxonomy" id="741276"/>
    <lineage>
        <taxon>Eukaryota</taxon>
        <taxon>Fungi</taxon>
        <taxon>Dikarya</taxon>
        <taxon>Basidiomycota</taxon>
        <taxon>Pucciniomycotina</taxon>
        <taxon>Microbotryomycetes</taxon>
        <taxon>Sporidiobolales</taxon>
        <taxon>Sporidiobolaceae</taxon>
        <taxon>Rhodotorula</taxon>
    </lineage>
</organism>
<dbReference type="AlphaFoldDB" id="A0A2S5BHB5"/>
<name>A0A2S5BHB5_9BASI</name>
<gene>
    <name evidence="6" type="ORF">BMF94_0875</name>
</gene>
<dbReference type="GO" id="GO:0016020">
    <property type="term" value="C:membrane"/>
    <property type="evidence" value="ECO:0007669"/>
    <property type="project" value="UniProtKB-SubCell"/>
</dbReference>
<comment type="caution">
    <text evidence="6">The sequence shown here is derived from an EMBL/GenBank/DDBJ whole genome shotgun (WGS) entry which is preliminary data.</text>
</comment>
<keyword evidence="3 5" id="KW-1133">Transmembrane helix</keyword>